<evidence type="ECO:0000256" key="1">
    <source>
        <dbReference type="SAM" id="MobiDB-lite"/>
    </source>
</evidence>
<organism evidence="2">
    <name type="scientific">Gordonia rubripertincta</name>
    <name type="common">Rhodococcus corallinus</name>
    <dbReference type="NCBI Taxonomy" id="36822"/>
    <lineage>
        <taxon>Bacteria</taxon>
        <taxon>Bacillati</taxon>
        <taxon>Actinomycetota</taxon>
        <taxon>Actinomycetes</taxon>
        <taxon>Mycobacteriales</taxon>
        <taxon>Gordoniaceae</taxon>
        <taxon>Gordonia</taxon>
    </lineage>
</organism>
<dbReference type="EMBL" id="JARUXG010000001">
    <property type="protein sequence ID" value="MDG6779587.1"/>
    <property type="molecule type" value="Genomic_DNA"/>
</dbReference>
<accession>A0AAW6R2P2</accession>
<feature type="region of interest" description="Disordered" evidence="1">
    <location>
        <begin position="1"/>
        <end position="25"/>
    </location>
</feature>
<gene>
    <name evidence="2" type="ORF">QBL07_01940</name>
</gene>
<protein>
    <recommendedName>
        <fullName evidence="3">DNA primase/polymerase bifunctional N-terminal domain-containing protein</fullName>
    </recommendedName>
</protein>
<reference evidence="2" key="1">
    <citation type="submission" date="2023-04" db="EMBL/GenBank/DDBJ databases">
        <title>Characterization and analysis of the complete genome of Gordonia rubripertincta 112, the degrader of aromatic and aliphatic compounds.</title>
        <authorList>
            <person name="Frantsuzova E."/>
            <person name="Bogun A."/>
            <person name="Delegan Y."/>
        </authorList>
    </citation>
    <scope>NUCLEOTIDE SEQUENCE</scope>
    <source>
        <strain evidence="2">112</strain>
    </source>
</reference>
<dbReference type="AlphaFoldDB" id="A0AAW6R2P2"/>
<feature type="region of interest" description="Disordered" evidence="1">
    <location>
        <begin position="269"/>
        <end position="288"/>
    </location>
</feature>
<evidence type="ECO:0000313" key="2">
    <source>
        <dbReference type="EMBL" id="MDG6779587.1"/>
    </source>
</evidence>
<sequence length="420" mass="46370">MRNDPDTTRELNREHDREDRQRQAEQRQRIAALVAPRTRTDADWRAEVAALVNPTNRTQEIALHYATTLGVAPIKVYAHDGARIPETGTTGAVALPEPATMAAHIAAMDDTHQLGIRLPANIIGIDIDTYDVQNAGRLVHKRGGTTITNLESKLGQLPPTLSSSRRTPISDAPHHRTGIYFYRLRERTLTYYARRGHHFLQLRDIPPHVETIAFSYRYAAVAPTTADGLTYTWRAPDGTVIDPLDIPDIETLAELPDTWAKYLIKPPDTRRRTNLRPPGEPSGGGATYAERANTADAWCATNIPGWTAEPDTYLSNLAERFIADLSTGTRHEAAIRGTNAILRAAIGNEQWIGHPGGQAALARLAEAFLDAKPTTTALGDFNRQFAGAVDQLTAEIDNGELQPRRTITIRHRTTTEESAQ</sequence>
<dbReference type="RefSeq" id="WP_168432603.1">
    <property type="nucleotide sequence ID" value="NZ_JAAXPB010000003.1"/>
</dbReference>
<name>A0AAW6R2P2_GORRU</name>
<comment type="caution">
    <text evidence="2">The sequence shown here is derived from an EMBL/GenBank/DDBJ whole genome shotgun (WGS) entry which is preliminary data.</text>
</comment>
<evidence type="ECO:0008006" key="3">
    <source>
        <dbReference type="Google" id="ProtNLM"/>
    </source>
</evidence>
<proteinExistence type="predicted"/>